<keyword evidence="1" id="KW-0812">Transmembrane</keyword>
<name>A0A2T0AKL1_9CLOT</name>
<dbReference type="OrthoDB" id="4336274at2"/>
<accession>A0A2T0AKL1</accession>
<feature type="transmembrane region" description="Helical" evidence="1">
    <location>
        <begin position="95"/>
        <end position="128"/>
    </location>
</feature>
<proteinExistence type="predicted"/>
<dbReference type="Proteomes" id="UP000239614">
    <property type="component" value="Unassembled WGS sequence"/>
</dbReference>
<evidence type="ECO:0000256" key="1">
    <source>
        <dbReference type="SAM" id="Phobius"/>
    </source>
</evidence>
<keyword evidence="3" id="KW-1185">Reference proteome</keyword>
<dbReference type="RefSeq" id="WP_106024802.1">
    <property type="nucleotide sequence ID" value="NZ_PVXN01000068.1"/>
</dbReference>
<gene>
    <name evidence="2" type="ORF">CPAL_26270</name>
</gene>
<organism evidence="2 3">
    <name type="scientific">Clostridium thermopalmarium DSM 5974</name>
    <dbReference type="NCBI Taxonomy" id="1121340"/>
    <lineage>
        <taxon>Bacteria</taxon>
        <taxon>Bacillati</taxon>
        <taxon>Bacillota</taxon>
        <taxon>Clostridia</taxon>
        <taxon>Eubacteriales</taxon>
        <taxon>Clostridiaceae</taxon>
        <taxon>Clostridium</taxon>
    </lineage>
</organism>
<dbReference type="Pfam" id="PF12730">
    <property type="entry name" value="ABC2_membrane_4"/>
    <property type="match status" value="1"/>
</dbReference>
<keyword evidence="1" id="KW-0472">Membrane</keyword>
<feature type="transmembrane region" description="Helical" evidence="1">
    <location>
        <begin position="173"/>
        <end position="195"/>
    </location>
</feature>
<comment type="caution">
    <text evidence="2">The sequence shown here is derived from an EMBL/GenBank/DDBJ whole genome shotgun (WGS) entry which is preliminary data.</text>
</comment>
<dbReference type="AlphaFoldDB" id="A0A2T0AKL1"/>
<feature type="transmembrane region" description="Helical" evidence="1">
    <location>
        <begin position="20"/>
        <end position="42"/>
    </location>
</feature>
<reference evidence="2 3" key="1">
    <citation type="submission" date="2018-03" db="EMBL/GenBank/DDBJ databases">
        <title>Genome sequence of Clostridium thermopalmarium DSM 5974.</title>
        <authorList>
            <person name="Poehlein A."/>
            <person name="Daniel R."/>
        </authorList>
    </citation>
    <scope>NUCLEOTIDE SEQUENCE [LARGE SCALE GENOMIC DNA]</scope>
    <source>
        <strain evidence="2 3">DSM 5974</strain>
    </source>
</reference>
<keyword evidence="1" id="KW-1133">Transmembrane helix</keyword>
<evidence type="ECO:0000313" key="3">
    <source>
        <dbReference type="Proteomes" id="UP000239614"/>
    </source>
</evidence>
<sequence>MKILSFIYCEILKVLRSSVFWILLIAFATMPVMLGLVTYMNAADVNWGPYLADLLGSITALLVIGFSFTACWVFGREFTDKTISELLVKPVSKLYVILSKFIVIFLWDVVLALFMFAVVIIMGLLIGLRGGTVTLIMSNLLTFMIASLLIMVVSTVSALLANISKGYLAPIGFTLLIVVISNVIAQAGLAAYFPWAIPSLFFSNASLGIVSIVILAVTGIVGFIGTIAWWRFAEQQ</sequence>
<feature type="transmembrane region" description="Helical" evidence="1">
    <location>
        <begin position="207"/>
        <end position="230"/>
    </location>
</feature>
<feature type="transmembrane region" description="Helical" evidence="1">
    <location>
        <begin position="54"/>
        <end position="74"/>
    </location>
</feature>
<evidence type="ECO:0000313" key="2">
    <source>
        <dbReference type="EMBL" id="PRR69109.1"/>
    </source>
</evidence>
<feature type="transmembrane region" description="Helical" evidence="1">
    <location>
        <begin position="140"/>
        <end position="161"/>
    </location>
</feature>
<protein>
    <submittedName>
        <fullName evidence="2">ABC-2 family transporter protein</fullName>
    </submittedName>
</protein>
<dbReference type="PANTHER" id="PTHR37305">
    <property type="entry name" value="INTEGRAL MEMBRANE PROTEIN-RELATED"/>
    <property type="match status" value="1"/>
</dbReference>
<dbReference type="EMBL" id="PVXN01000068">
    <property type="protein sequence ID" value="PRR69109.1"/>
    <property type="molecule type" value="Genomic_DNA"/>
</dbReference>
<dbReference type="PANTHER" id="PTHR37305:SF1">
    <property type="entry name" value="MEMBRANE PROTEIN"/>
    <property type="match status" value="1"/>
</dbReference>